<gene>
    <name evidence="1" type="ORF">LCGC14_3004400</name>
</gene>
<proteinExistence type="predicted"/>
<dbReference type="Gene3D" id="2.60.120.200">
    <property type="match status" value="1"/>
</dbReference>
<dbReference type="AlphaFoldDB" id="A0A0F8XMQ9"/>
<sequence length="250" mass="26570">MAEAGPGKIRLFNDFAGPEQLESLTATSHYIGQFRVVGEGFADATVGIVGLESAGLSGAIRIEAGATDQDSTGLVTSKMFDVALMAPIVMEARVQFNDLNTKEFFFGLSDVNENDVALETDILGRGGNTTVTLVASDLVGFFFDAEFTASARWHGVYNGGTTTGETTSTNVELTIAANDIVAGEWDVIRLEIDADGLARWWVNGILRQTKAGAVSTTTDLCMNLLIGGKGANELADVDYVLVTANRDWTV</sequence>
<evidence type="ECO:0000313" key="1">
    <source>
        <dbReference type="EMBL" id="KKK62430.1"/>
    </source>
</evidence>
<comment type="caution">
    <text evidence="1">The sequence shown here is derived from an EMBL/GenBank/DDBJ whole genome shotgun (WGS) entry which is preliminary data.</text>
</comment>
<reference evidence="1" key="1">
    <citation type="journal article" date="2015" name="Nature">
        <title>Complex archaea that bridge the gap between prokaryotes and eukaryotes.</title>
        <authorList>
            <person name="Spang A."/>
            <person name="Saw J.H."/>
            <person name="Jorgensen S.L."/>
            <person name="Zaremba-Niedzwiedzka K."/>
            <person name="Martijn J."/>
            <person name="Lind A.E."/>
            <person name="van Eijk R."/>
            <person name="Schleper C."/>
            <person name="Guy L."/>
            <person name="Ettema T.J."/>
        </authorList>
    </citation>
    <scope>NUCLEOTIDE SEQUENCE</scope>
</reference>
<accession>A0A0F8XMQ9</accession>
<dbReference type="EMBL" id="LAZR01061995">
    <property type="protein sequence ID" value="KKK62430.1"/>
    <property type="molecule type" value="Genomic_DNA"/>
</dbReference>
<protein>
    <submittedName>
        <fullName evidence="1">Uncharacterized protein</fullName>
    </submittedName>
</protein>
<organism evidence="1">
    <name type="scientific">marine sediment metagenome</name>
    <dbReference type="NCBI Taxonomy" id="412755"/>
    <lineage>
        <taxon>unclassified sequences</taxon>
        <taxon>metagenomes</taxon>
        <taxon>ecological metagenomes</taxon>
    </lineage>
</organism>
<name>A0A0F8XMQ9_9ZZZZ</name>